<evidence type="ECO:0000313" key="6">
    <source>
        <dbReference type="EMBL" id="KJY99263.1"/>
    </source>
</evidence>
<dbReference type="AlphaFoldDB" id="A0A0F4PW31"/>
<dbReference type="SUPFAM" id="SSF53850">
    <property type="entry name" value="Periplasmic binding protein-like II"/>
    <property type="match status" value="1"/>
</dbReference>
<dbReference type="Pfam" id="PF03466">
    <property type="entry name" value="LysR_substrate"/>
    <property type="match status" value="1"/>
</dbReference>
<dbReference type="InterPro" id="IPR000847">
    <property type="entry name" value="LysR_HTH_N"/>
</dbReference>
<dbReference type="InterPro" id="IPR036390">
    <property type="entry name" value="WH_DNA-bd_sf"/>
</dbReference>
<dbReference type="PANTHER" id="PTHR30126:SF39">
    <property type="entry name" value="HTH-TYPE TRANSCRIPTIONAL REGULATOR CYSL"/>
    <property type="match status" value="1"/>
</dbReference>
<dbReference type="EMBL" id="PNCG01000016">
    <property type="protein sequence ID" value="TMP86066.1"/>
    <property type="molecule type" value="Genomic_DNA"/>
</dbReference>
<evidence type="ECO:0000256" key="3">
    <source>
        <dbReference type="ARBA" id="ARBA00023125"/>
    </source>
</evidence>
<comment type="similarity">
    <text evidence="1">Belongs to the LysR transcriptional regulatory family.</text>
</comment>
<dbReference type="PROSITE" id="PS50931">
    <property type="entry name" value="HTH_LYSR"/>
    <property type="match status" value="1"/>
</dbReference>
<protein>
    <submittedName>
        <fullName evidence="6">LysR family transcriptional regulator</fullName>
    </submittedName>
</protein>
<dbReference type="PANTHER" id="PTHR30126">
    <property type="entry name" value="HTH-TYPE TRANSCRIPTIONAL REGULATOR"/>
    <property type="match status" value="1"/>
</dbReference>
<dbReference type="Proteomes" id="UP000033664">
    <property type="component" value="Unassembled WGS sequence"/>
</dbReference>
<keyword evidence="2" id="KW-0805">Transcription regulation</keyword>
<reference evidence="7" key="4">
    <citation type="submission" date="2019-09" db="EMBL/GenBank/DDBJ databases">
        <title>Co-occurence of chitin degradation, pigmentation and bioactivity in marine Pseudoalteromonas.</title>
        <authorList>
            <person name="Sonnenschein E.C."/>
            <person name="Bech P.K."/>
        </authorList>
    </citation>
    <scope>NUCLEOTIDE SEQUENCE</scope>
    <source>
        <strain evidence="7">S2897</strain>
    </source>
</reference>
<dbReference type="eggNOG" id="COG0583">
    <property type="taxonomic scope" value="Bacteria"/>
</dbReference>
<dbReference type="InterPro" id="IPR036388">
    <property type="entry name" value="WH-like_DNA-bd_sf"/>
</dbReference>
<sequence>MSYFVQLRTFVEVYRCLNISRAAKNLGLSQPAATAHIQTVESAVGKSLFTRRHRGVEPTNIAHELAAQLGSHFDAIEQKMASTRSRSTDVQGTITLAGPAEYISYVASAQLANLLQGGNVTVTILPGNREQIYSALDSGNADLAITASLPDSKVYDYQVLDSERLMLVAHRLLADALAQAPIDASVLNTLPVVSYDAQLPLIREYFDVIFKAHCRSPIVATCPDIRALAGIVRTGVGYSVLPDYLCHDDIRSGRLVQLGPEGPENNIYLAWRKGALAHPRVNYARDIMMAFSNINRYAFHRE</sequence>
<gene>
    <name evidence="7" type="ORF">CWC05_15840</name>
    <name evidence="6" type="ORF">TW72_10270</name>
</gene>
<dbReference type="PATRIC" id="fig|151081.8.peg.1892"/>
<dbReference type="GeneID" id="58228876"/>
<evidence type="ECO:0000259" key="5">
    <source>
        <dbReference type="PROSITE" id="PS50931"/>
    </source>
</evidence>
<dbReference type="GO" id="GO:0000976">
    <property type="term" value="F:transcription cis-regulatory region binding"/>
    <property type="evidence" value="ECO:0007669"/>
    <property type="project" value="TreeGrafter"/>
</dbReference>
<reference evidence="9" key="3">
    <citation type="submission" date="2019-06" db="EMBL/GenBank/DDBJ databases">
        <title>Co-occurence of chitin degradation, pigmentation and bioactivity in marine Pseudoalteromonas.</title>
        <authorList>
            <person name="Sonnenschein E.C."/>
            <person name="Bech P.K."/>
        </authorList>
    </citation>
    <scope>NUCLEOTIDE SEQUENCE [LARGE SCALE GENOMIC DNA]</scope>
    <source>
        <strain evidence="9">S2897</strain>
    </source>
</reference>
<evidence type="ECO:0000313" key="8">
    <source>
        <dbReference type="Proteomes" id="UP000033664"/>
    </source>
</evidence>
<dbReference type="PRINTS" id="PR00039">
    <property type="entry name" value="HTHLYSR"/>
</dbReference>
<evidence type="ECO:0000313" key="9">
    <source>
        <dbReference type="Proteomes" id="UP000305874"/>
    </source>
</evidence>
<evidence type="ECO:0000256" key="1">
    <source>
        <dbReference type="ARBA" id="ARBA00009437"/>
    </source>
</evidence>
<proteinExistence type="inferred from homology"/>
<accession>A0A0F4PW31</accession>
<dbReference type="InterPro" id="IPR005119">
    <property type="entry name" value="LysR_subst-bd"/>
</dbReference>
<dbReference type="Gene3D" id="3.40.190.290">
    <property type="match status" value="1"/>
</dbReference>
<keyword evidence="3" id="KW-0238">DNA-binding</keyword>
<dbReference type="CDD" id="cd05466">
    <property type="entry name" value="PBP2_LTTR_substrate"/>
    <property type="match status" value="1"/>
</dbReference>
<evidence type="ECO:0000313" key="7">
    <source>
        <dbReference type="EMBL" id="TMP86066.1"/>
    </source>
</evidence>
<organism evidence="6 8">
    <name type="scientific">Pseudoalteromonas ruthenica</name>
    <dbReference type="NCBI Taxonomy" id="151081"/>
    <lineage>
        <taxon>Bacteria</taxon>
        <taxon>Pseudomonadati</taxon>
        <taxon>Pseudomonadota</taxon>
        <taxon>Gammaproteobacteria</taxon>
        <taxon>Alteromonadales</taxon>
        <taxon>Pseudoalteromonadaceae</taxon>
        <taxon>Pseudoalteromonas</taxon>
    </lineage>
</organism>
<feature type="domain" description="HTH lysR-type" evidence="5">
    <location>
        <begin position="6"/>
        <end position="59"/>
    </location>
</feature>
<dbReference type="SUPFAM" id="SSF46785">
    <property type="entry name" value="Winged helix' DNA-binding domain"/>
    <property type="match status" value="1"/>
</dbReference>
<dbReference type="Proteomes" id="UP000305874">
    <property type="component" value="Unassembled WGS sequence"/>
</dbReference>
<comment type="caution">
    <text evidence="6">The sequence shown here is derived from an EMBL/GenBank/DDBJ whole genome shotgun (WGS) entry which is preliminary data.</text>
</comment>
<evidence type="ECO:0000256" key="2">
    <source>
        <dbReference type="ARBA" id="ARBA00023015"/>
    </source>
</evidence>
<dbReference type="STRING" id="151081.TW72_10270"/>
<keyword evidence="8" id="KW-1185">Reference proteome</keyword>
<dbReference type="EMBL" id="JXXZ01000008">
    <property type="protein sequence ID" value="KJY99263.1"/>
    <property type="molecule type" value="Genomic_DNA"/>
</dbReference>
<dbReference type="OrthoDB" id="646694at2"/>
<evidence type="ECO:0000256" key="4">
    <source>
        <dbReference type="ARBA" id="ARBA00023163"/>
    </source>
</evidence>
<keyword evidence="4" id="KW-0804">Transcription</keyword>
<reference evidence="7 9" key="2">
    <citation type="submission" date="2017-12" db="EMBL/GenBank/DDBJ databases">
        <authorList>
            <person name="Paulsen S."/>
            <person name="Gram L.K."/>
        </authorList>
    </citation>
    <scope>NUCLEOTIDE SEQUENCE [LARGE SCALE GENOMIC DNA]</scope>
    <source>
        <strain evidence="7 9">S2897</strain>
    </source>
</reference>
<name>A0A0F4PW31_9GAMM</name>
<dbReference type="GO" id="GO:0003700">
    <property type="term" value="F:DNA-binding transcription factor activity"/>
    <property type="evidence" value="ECO:0007669"/>
    <property type="project" value="InterPro"/>
</dbReference>
<dbReference type="Pfam" id="PF00126">
    <property type="entry name" value="HTH_1"/>
    <property type="match status" value="1"/>
</dbReference>
<reference evidence="6 8" key="1">
    <citation type="journal article" date="2015" name="BMC Genomics">
        <title>Genome mining reveals unlocked bioactive potential of marine Gram-negative bacteria.</title>
        <authorList>
            <person name="Machado H."/>
            <person name="Sonnenschein E.C."/>
            <person name="Melchiorsen J."/>
            <person name="Gram L."/>
        </authorList>
    </citation>
    <scope>NUCLEOTIDE SEQUENCE [LARGE SCALE GENOMIC DNA]</scope>
    <source>
        <strain evidence="6 8">S3137</strain>
    </source>
</reference>
<dbReference type="Gene3D" id="1.10.10.10">
    <property type="entry name" value="Winged helix-like DNA-binding domain superfamily/Winged helix DNA-binding domain"/>
    <property type="match status" value="1"/>
</dbReference>
<dbReference type="RefSeq" id="WP_045979389.1">
    <property type="nucleotide sequence ID" value="NZ_CP023396.1"/>
</dbReference>